<dbReference type="InterPro" id="IPR058922">
    <property type="entry name" value="WHD_DRP"/>
</dbReference>
<keyword evidence="2" id="KW-0433">Leucine-rich repeat</keyword>
<dbReference type="CDD" id="cd14798">
    <property type="entry name" value="RX-CC_like"/>
    <property type="match status" value="1"/>
</dbReference>
<evidence type="ECO:0000259" key="10">
    <source>
        <dbReference type="Pfam" id="PF23598"/>
    </source>
</evidence>
<dbReference type="AlphaFoldDB" id="A0AAV8E150"/>
<evidence type="ECO:0000256" key="1">
    <source>
        <dbReference type="ARBA" id="ARBA00008894"/>
    </source>
</evidence>
<evidence type="ECO:0000256" key="3">
    <source>
        <dbReference type="ARBA" id="ARBA00022737"/>
    </source>
</evidence>
<gene>
    <name evidence="11" type="ORF">LUZ62_059447</name>
</gene>
<feature type="domain" description="NB-ARC" evidence="7">
    <location>
        <begin position="169"/>
        <end position="250"/>
    </location>
</feature>
<feature type="compositionally biased region" description="Basic and acidic residues" evidence="6">
    <location>
        <begin position="705"/>
        <end position="718"/>
    </location>
</feature>
<comment type="caution">
    <text evidence="11">The sequence shown here is derived from an EMBL/GenBank/DDBJ whole genome shotgun (WGS) entry which is preliminary data.</text>
</comment>
<dbReference type="PANTHER" id="PTHR19338:SF66">
    <property type="entry name" value="NB-ARC DOMAIN-CONTAINING PROTEIN"/>
    <property type="match status" value="1"/>
</dbReference>
<dbReference type="InterPro" id="IPR055414">
    <property type="entry name" value="LRR_R13L4/SHOC2-like"/>
</dbReference>
<keyword evidence="3" id="KW-0677">Repeat</keyword>
<feature type="region of interest" description="Disordered" evidence="6">
    <location>
        <begin position="705"/>
        <end position="733"/>
    </location>
</feature>
<dbReference type="GO" id="GO:0051707">
    <property type="term" value="P:response to other organism"/>
    <property type="evidence" value="ECO:0007669"/>
    <property type="project" value="UniProtKB-ARBA"/>
</dbReference>
<dbReference type="InterPro" id="IPR002182">
    <property type="entry name" value="NB-ARC"/>
</dbReference>
<dbReference type="InterPro" id="IPR041118">
    <property type="entry name" value="Rx_N"/>
</dbReference>
<dbReference type="InterPro" id="IPR027417">
    <property type="entry name" value="P-loop_NTPase"/>
</dbReference>
<organism evidence="11 12">
    <name type="scientific">Rhynchospora pubera</name>
    <dbReference type="NCBI Taxonomy" id="906938"/>
    <lineage>
        <taxon>Eukaryota</taxon>
        <taxon>Viridiplantae</taxon>
        <taxon>Streptophyta</taxon>
        <taxon>Embryophyta</taxon>
        <taxon>Tracheophyta</taxon>
        <taxon>Spermatophyta</taxon>
        <taxon>Magnoliopsida</taxon>
        <taxon>Liliopsida</taxon>
        <taxon>Poales</taxon>
        <taxon>Cyperaceae</taxon>
        <taxon>Cyperoideae</taxon>
        <taxon>Rhynchosporeae</taxon>
        <taxon>Rhynchospora</taxon>
    </lineage>
</organism>
<evidence type="ECO:0000313" key="11">
    <source>
        <dbReference type="EMBL" id="KAJ4775190.1"/>
    </source>
</evidence>
<evidence type="ECO:0000256" key="4">
    <source>
        <dbReference type="ARBA" id="ARBA00022741"/>
    </source>
</evidence>
<keyword evidence="12" id="KW-1185">Reference proteome</keyword>
<dbReference type="Pfam" id="PF23598">
    <property type="entry name" value="LRR_14"/>
    <property type="match status" value="1"/>
</dbReference>
<evidence type="ECO:0000313" key="12">
    <source>
        <dbReference type="Proteomes" id="UP001140206"/>
    </source>
</evidence>
<protein>
    <submittedName>
        <fullName evidence="11">Disease resistance protein (CC-NBS-LRR class) family</fullName>
    </submittedName>
</protein>
<evidence type="ECO:0000256" key="5">
    <source>
        <dbReference type="ARBA" id="ARBA00022821"/>
    </source>
</evidence>
<feature type="domain" description="Disease resistance protein winged helix" evidence="9">
    <location>
        <begin position="253"/>
        <end position="305"/>
    </location>
</feature>
<keyword evidence="4" id="KW-0547">Nucleotide-binding</keyword>
<dbReference type="GO" id="GO:0006952">
    <property type="term" value="P:defense response"/>
    <property type="evidence" value="ECO:0007669"/>
    <property type="project" value="UniProtKB-KW"/>
</dbReference>
<evidence type="ECO:0000259" key="9">
    <source>
        <dbReference type="Pfam" id="PF23559"/>
    </source>
</evidence>
<evidence type="ECO:0000256" key="6">
    <source>
        <dbReference type="SAM" id="MobiDB-lite"/>
    </source>
</evidence>
<dbReference type="Gene3D" id="3.80.10.10">
    <property type="entry name" value="Ribonuclease Inhibitor"/>
    <property type="match status" value="1"/>
</dbReference>
<keyword evidence="5" id="KW-0611">Plant defense</keyword>
<evidence type="ECO:0000256" key="2">
    <source>
        <dbReference type="ARBA" id="ARBA00022614"/>
    </source>
</evidence>
<reference evidence="11" key="1">
    <citation type="submission" date="2022-08" db="EMBL/GenBank/DDBJ databases">
        <authorList>
            <person name="Marques A."/>
        </authorList>
    </citation>
    <scope>NUCLEOTIDE SEQUENCE</scope>
    <source>
        <strain evidence="11">RhyPub2mFocal</strain>
        <tissue evidence="11">Leaves</tissue>
    </source>
</reference>
<dbReference type="Pfam" id="PF00931">
    <property type="entry name" value="NB-ARC"/>
    <property type="match status" value="1"/>
</dbReference>
<evidence type="ECO:0000259" key="8">
    <source>
        <dbReference type="Pfam" id="PF18052"/>
    </source>
</evidence>
<feature type="domain" description="Disease resistance R13L4/SHOC-2-like LRR" evidence="10">
    <location>
        <begin position="358"/>
        <end position="680"/>
    </location>
</feature>
<accession>A0AAV8E150</accession>
<sequence length="733" mass="84593">MAAGVVSFVVGKLGDAFVKEVLHLYGVSEQVEKVHRDLTWIQFFLKDADRKHIVDERQKQWVKEVRDLAYWIEDVIDTFLHAVPEHKPGKKEAVKRWFKKTKNLPAVHKLGDEIKQIEARIREINERRVTYGITNLGEGVQGEIIGQPVRPIVLPDVDDAGIVGFGKDIDEVVILLLDENTTRRSVISIVGTGGLGKTTLAKKVYNSKAVLDQFRIRIWVVISQKFELIDIVRKIAEQLNIEQPKDLSGHQLKGFIPQEENRTLEDTAKSFLEELVQRNMVQVSERNWDGSIDYCRIHDVLHSLAIQKAKEDNFMMACSKIDEMQNCSQQTRRLAIHQTDYEAVELYGKLMPSATPNLRSLYISHHNTLITMPKVSQLVHLKALHYPLSIDYEPENFGRLNQLRYFSVGLIVKSKDVCSFQKFIGGMRFLQTLDLTESDIPCDLPDCVWQVKTLRHVILPIFPRYFAGPPSSADLINLQTLMGVQTRESWKTTRLPKLPNMKYFRIKLCNIQKDTVTTLLHKLEHLISLEINEVYVPYTILDMREFPFYDRLQTLGLWLNNEEKIALDVGMLPIHLTWLDLRIFSQGDPMPVLEKLQNLRYLSLAGSGFQQMCCSAGGFVHLEELSFQHIEVEEWEIEEGALPMLKDLSLANCHLSRVPHGLQHLTLLQRLDWDQWDRTISKTMENVIRILCKHVPAIYIKPVKSDEEQISDEEKRDEEQSDEENSYELQSDD</sequence>
<dbReference type="PANTHER" id="PTHR19338">
    <property type="entry name" value="TRANSLOCASE OF INNER MITOCHONDRIAL MEMBRANE 13 HOMOLOG"/>
    <property type="match status" value="1"/>
</dbReference>
<name>A0AAV8E150_9POAL</name>
<dbReference type="GO" id="GO:0043531">
    <property type="term" value="F:ADP binding"/>
    <property type="evidence" value="ECO:0007669"/>
    <property type="project" value="InterPro"/>
</dbReference>
<evidence type="ECO:0000259" key="7">
    <source>
        <dbReference type="Pfam" id="PF00931"/>
    </source>
</evidence>
<dbReference type="Pfam" id="PF23559">
    <property type="entry name" value="WHD_DRP"/>
    <property type="match status" value="1"/>
</dbReference>
<feature type="domain" description="Disease resistance N-terminal" evidence="8">
    <location>
        <begin position="5"/>
        <end position="94"/>
    </location>
</feature>
<dbReference type="EMBL" id="JAMFTS010000003">
    <property type="protein sequence ID" value="KAJ4775190.1"/>
    <property type="molecule type" value="Genomic_DNA"/>
</dbReference>
<dbReference type="SUPFAM" id="SSF52540">
    <property type="entry name" value="P-loop containing nucleoside triphosphate hydrolases"/>
    <property type="match status" value="1"/>
</dbReference>
<dbReference type="InterPro" id="IPR032675">
    <property type="entry name" value="LRR_dom_sf"/>
</dbReference>
<dbReference type="Gene3D" id="3.40.50.300">
    <property type="entry name" value="P-loop containing nucleotide triphosphate hydrolases"/>
    <property type="match status" value="1"/>
</dbReference>
<feature type="compositionally biased region" description="Acidic residues" evidence="6">
    <location>
        <begin position="719"/>
        <end position="733"/>
    </location>
</feature>
<comment type="similarity">
    <text evidence="1">Belongs to the disease resistance NB-LRR family.</text>
</comment>
<proteinExistence type="inferred from homology"/>
<dbReference type="Pfam" id="PF18052">
    <property type="entry name" value="Rx_N"/>
    <property type="match status" value="1"/>
</dbReference>
<dbReference type="Gene3D" id="1.20.5.4130">
    <property type="match status" value="1"/>
</dbReference>
<dbReference type="SUPFAM" id="SSF52058">
    <property type="entry name" value="L domain-like"/>
    <property type="match status" value="1"/>
</dbReference>
<dbReference type="Proteomes" id="UP001140206">
    <property type="component" value="Chromosome 3"/>
</dbReference>
<dbReference type="InterPro" id="IPR038005">
    <property type="entry name" value="RX-like_CC"/>
</dbReference>